<sequence>MESGRGLGGGGHRGHWFGLVADCGCAASLAESPCRSGSSTVERDSDIPAEATQREWDGDEVESDDGEVQSPYKGSSFDTMDVLQEALPFRKGVPKFYNGESGSTAKLQDLPEPETPSPRKRKGLLPFSFKWDKEVYPDGDAIKSPTNCRRMTTSPAATSSSTSNSGSDDEHNRSQKLSSRRPLRMPINALGVFASPPGPRPPQPFSAHMRSQSMLDVQDVTETDSAAMVTPRDKRMKK</sequence>
<evidence type="ECO:0000256" key="2">
    <source>
        <dbReference type="ARBA" id="ARBA00023242"/>
    </source>
</evidence>
<dbReference type="AlphaFoldDB" id="A0A1D6QDB7"/>
<evidence type="ECO:0000313" key="6">
    <source>
        <dbReference type="Proteomes" id="UP000007305"/>
    </source>
</evidence>
<dbReference type="RefSeq" id="XP_008679258.3">
    <property type="nucleotide sequence ID" value="XM_008681036.3"/>
</dbReference>
<dbReference type="GO" id="GO:0006950">
    <property type="term" value="P:response to stress"/>
    <property type="evidence" value="ECO:0007669"/>
    <property type="project" value="UniProtKB-ARBA"/>
</dbReference>
<dbReference type="InterPro" id="IPR051992">
    <property type="entry name" value="OxStress_Response_Reg"/>
</dbReference>
<feature type="compositionally biased region" description="Acidic residues" evidence="3">
    <location>
        <begin position="57"/>
        <end position="67"/>
    </location>
</feature>
<protein>
    <submittedName>
        <fullName evidence="4 5">Uncharacterized protein</fullName>
    </submittedName>
</protein>
<keyword evidence="2" id="KW-0539">Nucleus</keyword>
<reference evidence="4" key="2">
    <citation type="submission" date="2015-12" db="EMBL/GenBank/DDBJ databases">
        <title>Update maize B73 reference genome by single molecule sequencing technologies.</title>
        <authorList>
            <consortium name="Maize Genome Sequencing Project"/>
            <person name="Ware D."/>
        </authorList>
    </citation>
    <scope>NUCLEOTIDE SEQUENCE</scope>
    <source>
        <tissue evidence="4">Seedling</tissue>
    </source>
</reference>
<keyword evidence="6" id="KW-1185">Reference proteome</keyword>
<feature type="compositionally biased region" description="Low complexity" evidence="3">
    <location>
        <begin position="152"/>
        <end position="166"/>
    </location>
</feature>
<dbReference type="GeneID" id="103654204"/>
<dbReference type="eggNOG" id="KOG4210">
    <property type="taxonomic scope" value="Eukaryota"/>
</dbReference>
<feature type="region of interest" description="Disordered" evidence="3">
    <location>
        <begin position="93"/>
        <end position="238"/>
    </location>
</feature>
<name>A0A1D6QDB7_MAIZE</name>
<reference evidence="6" key="1">
    <citation type="journal article" date="2009" name="Science">
        <title>The B73 maize genome: complexity, diversity, and dynamics.</title>
        <authorList>
            <person name="Schnable P.S."/>
            <person name="Ware D."/>
            <person name="Fulton R.S."/>
            <person name="Stein J.C."/>
            <person name="Wei F."/>
            <person name="Pasternak S."/>
            <person name="Liang C."/>
            <person name="Zhang J."/>
            <person name="Fulton L."/>
            <person name="Graves T.A."/>
            <person name="Minx P."/>
            <person name="Reily A.D."/>
            <person name="Courtney L."/>
            <person name="Kruchowski S.S."/>
            <person name="Tomlinson C."/>
            <person name="Strong C."/>
            <person name="Delehaunty K."/>
            <person name="Fronick C."/>
            <person name="Courtney B."/>
            <person name="Rock S.M."/>
            <person name="Belter E."/>
            <person name="Du F."/>
            <person name="Kim K."/>
            <person name="Abbott R.M."/>
            <person name="Cotton M."/>
            <person name="Levy A."/>
            <person name="Marchetto P."/>
            <person name="Ochoa K."/>
            <person name="Jackson S.M."/>
            <person name="Gillam B."/>
            <person name="Chen W."/>
            <person name="Yan L."/>
            <person name="Higginbotham J."/>
            <person name="Cardenas M."/>
            <person name="Waligorski J."/>
            <person name="Applebaum E."/>
            <person name="Phelps L."/>
            <person name="Falcone J."/>
            <person name="Kanchi K."/>
            <person name="Thane T."/>
            <person name="Scimone A."/>
            <person name="Thane N."/>
            <person name="Henke J."/>
            <person name="Wang T."/>
            <person name="Ruppert J."/>
            <person name="Shah N."/>
            <person name="Rotter K."/>
            <person name="Hodges J."/>
            <person name="Ingenthron E."/>
            <person name="Cordes M."/>
            <person name="Kohlberg S."/>
            <person name="Sgro J."/>
            <person name="Delgado B."/>
            <person name="Mead K."/>
            <person name="Chinwalla A."/>
            <person name="Leonard S."/>
            <person name="Crouse K."/>
            <person name="Collura K."/>
            <person name="Kudrna D."/>
            <person name="Currie J."/>
            <person name="He R."/>
            <person name="Angelova A."/>
            <person name="Rajasekar S."/>
            <person name="Mueller T."/>
            <person name="Lomeli R."/>
            <person name="Scara G."/>
            <person name="Ko A."/>
            <person name="Delaney K."/>
            <person name="Wissotski M."/>
            <person name="Lopez G."/>
            <person name="Campos D."/>
            <person name="Braidotti M."/>
            <person name="Ashley E."/>
            <person name="Golser W."/>
            <person name="Kim H."/>
            <person name="Lee S."/>
            <person name="Lin J."/>
            <person name="Dujmic Z."/>
            <person name="Kim W."/>
            <person name="Talag J."/>
            <person name="Zuccolo A."/>
            <person name="Fan C."/>
            <person name="Sebastian A."/>
            <person name="Kramer M."/>
            <person name="Spiegel L."/>
            <person name="Nascimento L."/>
            <person name="Zutavern T."/>
            <person name="Miller B."/>
            <person name="Ambroise C."/>
            <person name="Muller S."/>
            <person name="Spooner W."/>
            <person name="Narechania A."/>
            <person name="Ren L."/>
            <person name="Wei S."/>
            <person name="Kumari S."/>
            <person name="Faga B."/>
            <person name="Levy M.J."/>
            <person name="McMahan L."/>
            <person name="Van Buren P."/>
            <person name="Vaughn M.W."/>
            <person name="Ying K."/>
            <person name="Yeh C.-T."/>
            <person name="Emrich S.J."/>
            <person name="Jia Y."/>
            <person name="Kalyanaraman A."/>
            <person name="Hsia A.-P."/>
            <person name="Barbazuk W.B."/>
            <person name="Baucom R.S."/>
            <person name="Brutnell T.P."/>
            <person name="Carpita N.C."/>
            <person name="Chaparro C."/>
            <person name="Chia J.-M."/>
            <person name="Deragon J.-M."/>
            <person name="Estill J.C."/>
            <person name="Fu Y."/>
            <person name="Jeddeloh J.A."/>
            <person name="Han Y."/>
            <person name="Lee H."/>
            <person name="Li P."/>
            <person name="Lisch D.R."/>
            <person name="Liu S."/>
            <person name="Liu Z."/>
            <person name="Nagel D.H."/>
            <person name="McCann M.C."/>
            <person name="SanMiguel P."/>
            <person name="Myers A.M."/>
            <person name="Nettleton D."/>
            <person name="Nguyen J."/>
            <person name="Penning B.W."/>
            <person name="Ponnala L."/>
            <person name="Schneider K.L."/>
            <person name="Schwartz D.C."/>
            <person name="Sharma A."/>
            <person name="Soderlund C."/>
            <person name="Springer N.M."/>
            <person name="Sun Q."/>
            <person name="Wang H."/>
            <person name="Waterman M."/>
            <person name="Westerman R."/>
            <person name="Wolfgruber T.K."/>
            <person name="Yang L."/>
            <person name="Yu Y."/>
            <person name="Zhang L."/>
            <person name="Zhou S."/>
            <person name="Zhu Q."/>
            <person name="Bennetzen J.L."/>
            <person name="Dawe R.K."/>
            <person name="Jiang J."/>
            <person name="Jiang N."/>
            <person name="Presting G.G."/>
            <person name="Wessler S.R."/>
            <person name="Aluru S."/>
            <person name="Martienssen R.A."/>
            <person name="Clifton S.W."/>
            <person name="McCombie W.R."/>
            <person name="Wing R.A."/>
            <person name="Wilson R.K."/>
        </authorList>
    </citation>
    <scope>NUCLEOTIDE SEQUENCE [LARGE SCALE GENOMIC DNA]</scope>
    <source>
        <strain evidence="6">cv. B73</strain>
    </source>
</reference>
<accession>A0A1D6QDB7</accession>
<evidence type="ECO:0000256" key="1">
    <source>
        <dbReference type="ARBA" id="ARBA00004123"/>
    </source>
</evidence>
<dbReference type="PANTHER" id="PTHR33172:SF57">
    <property type="entry name" value="OS02G0778700 PROTEIN"/>
    <property type="match status" value="1"/>
</dbReference>
<gene>
    <name evidence="5" type="primary">LOC103654204</name>
    <name evidence="4" type="ORF">ZEAMMB73_Zm00001d052106</name>
</gene>
<evidence type="ECO:0000256" key="3">
    <source>
        <dbReference type="SAM" id="MobiDB-lite"/>
    </source>
</evidence>
<reference evidence="5" key="4">
    <citation type="submission" date="2021-05" db="UniProtKB">
        <authorList>
            <consortium name="EnsemblPlants"/>
        </authorList>
    </citation>
    <scope>IDENTIFICATION</scope>
    <source>
        <strain evidence="5">cv. B73</strain>
    </source>
</reference>
<dbReference type="GO" id="GO:0005634">
    <property type="term" value="C:nucleus"/>
    <property type="evidence" value="ECO:0007669"/>
    <property type="project" value="UniProtKB-SubCell"/>
</dbReference>
<dbReference type="PANTHER" id="PTHR33172">
    <property type="entry name" value="OS08G0516900 PROTEIN"/>
    <property type="match status" value="1"/>
</dbReference>
<evidence type="ECO:0000313" key="5">
    <source>
        <dbReference type="EnsemblPlants" id="Zm00001eb193120_P001"/>
    </source>
</evidence>
<dbReference type="STRING" id="4577.A0A1D6QDB7"/>
<evidence type="ECO:0007829" key="7">
    <source>
        <dbReference type="PeptideAtlas" id="A0A1D6QDB7"/>
    </source>
</evidence>
<dbReference type="EnsemblPlants" id="Zm00001eb193120_T001">
    <property type="protein sequence ID" value="Zm00001eb193120_P001"/>
    <property type="gene ID" value="Zm00001eb193120"/>
</dbReference>
<feature type="region of interest" description="Disordered" evidence="3">
    <location>
        <begin position="30"/>
        <end position="79"/>
    </location>
</feature>
<dbReference type="IntAct" id="A0A1D6QDB7">
    <property type="interactions" value="1"/>
</dbReference>
<dbReference type="ExpressionAtlas" id="A0A1D6QDB7">
    <property type="expression patterns" value="baseline and differential"/>
</dbReference>
<proteinExistence type="evidence at protein level"/>
<dbReference type="KEGG" id="zma:103654204"/>
<organism evidence="4">
    <name type="scientific">Zea mays</name>
    <name type="common">Maize</name>
    <dbReference type="NCBI Taxonomy" id="4577"/>
    <lineage>
        <taxon>Eukaryota</taxon>
        <taxon>Viridiplantae</taxon>
        <taxon>Streptophyta</taxon>
        <taxon>Embryophyta</taxon>
        <taxon>Tracheophyta</taxon>
        <taxon>Spermatophyta</taxon>
        <taxon>Magnoliopsida</taxon>
        <taxon>Liliopsida</taxon>
        <taxon>Poales</taxon>
        <taxon>Poaceae</taxon>
        <taxon>PACMAD clade</taxon>
        <taxon>Panicoideae</taxon>
        <taxon>Andropogonodae</taxon>
        <taxon>Andropogoneae</taxon>
        <taxon>Tripsacinae</taxon>
        <taxon>Zea</taxon>
    </lineage>
</organism>
<reference evidence="5" key="3">
    <citation type="submission" date="2019-07" db="EMBL/GenBank/DDBJ databases">
        <authorList>
            <person name="Seetharam A."/>
            <person name="Woodhouse M."/>
            <person name="Cannon E."/>
        </authorList>
    </citation>
    <scope>NUCLEOTIDE SEQUENCE [LARGE SCALE GENOMIC DNA]</scope>
    <source>
        <strain evidence="5">cv. B73</strain>
    </source>
</reference>
<keyword evidence="7" id="KW-1267">Proteomics identification</keyword>
<dbReference type="Proteomes" id="UP000007305">
    <property type="component" value="Chromosome 4"/>
</dbReference>
<dbReference type="OMA" id="VICPTNC"/>
<feature type="compositionally biased region" description="Basic and acidic residues" evidence="3">
    <location>
        <begin position="41"/>
        <end position="56"/>
    </location>
</feature>
<dbReference type="EMBL" id="CM000780">
    <property type="protein sequence ID" value="AQK56193.1"/>
    <property type="molecule type" value="Genomic_DNA"/>
</dbReference>
<dbReference type="Gramene" id="Zm00001eb193120_T001">
    <property type="protein sequence ID" value="Zm00001eb193120_P001"/>
    <property type="gene ID" value="Zm00001eb193120"/>
</dbReference>
<dbReference type="OrthoDB" id="691484at2759"/>
<evidence type="ECO:0000313" key="4">
    <source>
        <dbReference type="EMBL" id="AQK56193.1"/>
    </source>
</evidence>
<comment type="subcellular location">
    <subcellularLocation>
        <location evidence="1">Nucleus</location>
    </subcellularLocation>
</comment>